<evidence type="ECO:0000313" key="3">
    <source>
        <dbReference type="EMBL" id="KAF1985145.1"/>
    </source>
</evidence>
<dbReference type="InterPro" id="IPR000836">
    <property type="entry name" value="PRTase_dom"/>
</dbReference>
<dbReference type="Gene3D" id="3.40.50.2020">
    <property type="match status" value="1"/>
</dbReference>
<proteinExistence type="predicted"/>
<name>A0A6G1GW42_9PEZI</name>
<evidence type="ECO:0000259" key="2">
    <source>
        <dbReference type="Pfam" id="PF14681"/>
    </source>
</evidence>
<organism evidence="3 4">
    <name type="scientific">Aulographum hederae CBS 113979</name>
    <dbReference type="NCBI Taxonomy" id="1176131"/>
    <lineage>
        <taxon>Eukaryota</taxon>
        <taxon>Fungi</taxon>
        <taxon>Dikarya</taxon>
        <taxon>Ascomycota</taxon>
        <taxon>Pezizomycotina</taxon>
        <taxon>Dothideomycetes</taxon>
        <taxon>Pleosporomycetidae</taxon>
        <taxon>Aulographales</taxon>
        <taxon>Aulographaceae</taxon>
    </lineage>
</organism>
<protein>
    <recommendedName>
        <fullName evidence="2">Phosphoribosyltransferase domain-containing protein</fullName>
    </recommendedName>
</protein>
<dbReference type="Proteomes" id="UP000800041">
    <property type="component" value="Unassembled WGS sequence"/>
</dbReference>
<feature type="domain" description="Phosphoribosyltransferase" evidence="2">
    <location>
        <begin position="527"/>
        <end position="678"/>
    </location>
</feature>
<evidence type="ECO:0000313" key="4">
    <source>
        <dbReference type="Proteomes" id="UP000800041"/>
    </source>
</evidence>
<evidence type="ECO:0000256" key="1">
    <source>
        <dbReference type="SAM" id="MobiDB-lite"/>
    </source>
</evidence>
<accession>A0A6G1GW42</accession>
<feature type="region of interest" description="Disordered" evidence="1">
    <location>
        <begin position="1"/>
        <end position="49"/>
    </location>
</feature>
<dbReference type="OrthoDB" id="5416609at2759"/>
<dbReference type="Pfam" id="PF13207">
    <property type="entry name" value="AAA_17"/>
    <property type="match status" value="1"/>
</dbReference>
<dbReference type="InterPro" id="IPR027417">
    <property type="entry name" value="P-loop_NTPase"/>
</dbReference>
<dbReference type="SUPFAM" id="SSF53271">
    <property type="entry name" value="PRTase-like"/>
    <property type="match status" value="1"/>
</dbReference>
<dbReference type="Gene3D" id="3.40.50.300">
    <property type="entry name" value="P-loop containing nucleotide triphosphate hydrolases"/>
    <property type="match status" value="1"/>
</dbReference>
<keyword evidence="4" id="KW-1185">Reference proteome</keyword>
<reference evidence="3" key="1">
    <citation type="journal article" date="2020" name="Stud. Mycol.">
        <title>101 Dothideomycetes genomes: a test case for predicting lifestyles and emergence of pathogens.</title>
        <authorList>
            <person name="Haridas S."/>
            <person name="Albert R."/>
            <person name="Binder M."/>
            <person name="Bloem J."/>
            <person name="Labutti K."/>
            <person name="Salamov A."/>
            <person name="Andreopoulos B."/>
            <person name="Baker S."/>
            <person name="Barry K."/>
            <person name="Bills G."/>
            <person name="Bluhm B."/>
            <person name="Cannon C."/>
            <person name="Castanera R."/>
            <person name="Culley D."/>
            <person name="Daum C."/>
            <person name="Ezra D."/>
            <person name="Gonzalez J."/>
            <person name="Henrissat B."/>
            <person name="Kuo A."/>
            <person name="Liang C."/>
            <person name="Lipzen A."/>
            <person name="Lutzoni F."/>
            <person name="Magnuson J."/>
            <person name="Mondo S."/>
            <person name="Nolan M."/>
            <person name="Ohm R."/>
            <person name="Pangilinan J."/>
            <person name="Park H.-J."/>
            <person name="Ramirez L."/>
            <person name="Alfaro M."/>
            <person name="Sun H."/>
            <person name="Tritt A."/>
            <person name="Yoshinaga Y."/>
            <person name="Zwiers L.-H."/>
            <person name="Turgeon B."/>
            <person name="Goodwin S."/>
            <person name="Spatafora J."/>
            <person name="Crous P."/>
            <person name="Grigoriev I."/>
        </authorList>
    </citation>
    <scope>NUCLEOTIDE SEQUENCE</scope>
    <source>
        <strain evidence="3">CBS 113979</strain>
    </source>
</reference>
<dbReference type="InterPro" id="IPR029057">
    <property type="entry name" value="PRTase-like"/>
</dbReference>
<sequence length="703" mass="79039">MASTNENTADEARRPSQDSEDSATSEIVVAQAPAKQKASLSTESPPYRKSKPNNIFGLYGLPGSGKTHLSEALKSRLGHINFLFYELWEILPEIVPGGLPRFQSLSRDHQTQWRGRAINKIRKDCKEAGKAAIVTDLYMAWEDSDDNSGEILHAAKGLDLYSYILYLDVPGELIWCRRSNDPERQRPVLSAAHLDKWARAEKNGLRKLCYEHGVYFTTLWQRPQQSMEEDAEHLIRDSFHLTEEENSMRIEKKLVSTVESAWPDKFDRPKTFLVMHIDKTLAAGYAGGMFWWDKEGGHQQHTPAAEATRLLYLTWEYTYQSLRQVALLYAEKPFHENPLKTEELRSSIAARVRIKPQVLNLLHGVKTYSSVGTIVTTFDQGHILKTVLEREGLGSTVKVIGADFGTFGSVVTPEVQARLVKKLQQRYSAYVWAFGVNPLDLTMLKAVNEAIVLVTDGKVRSQSMDEPLAEAIEEGLFAHQAVIPTSAVPRLEMATLPLVDLESSDLHDAIICRRNGPSGSRVIERSSSPAGKLLVSRIRERSIARSESDDVYRRVGWYLAADALPNHISLETYLLPQAQGEETHGCRLLDEQKTTIVARMPGDEALALGVLEAFPLAKFVKATRPADVQLHHLRDQKTVILVDKAVKSGRSMMGFVEHVRTLHPTIFIVIITSVVQEEILSKGKLARALTWDVNFFLFTLRLR</sequence>
<dbReference type="EMBL" id="ML977164">
    <property type="protein sequence ID" value="KAF1985145.1"/>
    <property type="molecule type" value="Genomic_DNA"/>
</dbReference>
<dbReference type="AlphaFoldDB" id="A0A6G1GW42"/>
<dbReference type="Pfam" id="PF14681">
    <property type="entry name" value="UPRTase"/>
    <property type="match status" value="1"/>
</dbReference>
<gene>
    <name evidence="3" type="ORF">K402DRAFT_380073</name>
</gene>
<dbReference type="SUPFAM" id="SSF52540">
    <property type="entry name" value="P-loop containing nucleoside triphosphate hydrolases"/>
    <property type="match status" value="1"/>
</dbReference>